<dbReference type="Pfam" id="PF00106">
    <property type="entry name" value="adh_short"/>
    <property type="match status" value="1"/>
</dbReference>
<protein>
    <submittedName>
        <fullName evidence="4">Short chain dehydrogenase</fullName>
    </submittedName>
</protein>
<dbReference type="OrthoDB" id="1344738at28211"/>
<dbReference type="PANTHER" id="PTHR44196">
    <property type="entry name" value="DEHYDROGENASE/REDUCTASE SDR FAMILY MEMBER 7B"/>
    <property type="match status" value="1"/>
</dbReference>
<dbReference type="Gene3D" id="3.40.50.720">
    <property type="entry name" value="NAD(P)-binding Rossmann-like Domain"/>
    <property type="match status" value="1"/>
</dbReference>
<dbReference type="GO" id="GO:0016020">
    <property type="term" value="C:membrane"/>
    <property type="evidence" value="ECO:0007669"/>
    <property type="project" value="TreeGrafter"/>
</dbReference>
<dbReference type="RefSeq" id="WP_091950922.1">
    <property type="nucleotide sequence ID" value="NZ_FOSV01000025.1"/>
</dbReference>
<dbReference type="PANTHER" id="PTHR44196:SF1">
    <property type="entry name" value="DEHYDROGENASE_REDUCTASE SDR FAMILY MEMBER 7B"/>
    <property type="match status" value="1"/>
</dbReference>
<name>A0A1I4KQ92_9HYPH</name>
<gene>
    <name evidence="4" type="ORF">SAMN04488125_12543</name>
</gene>
<feature type="compositionally biased region" description="Basic and acidic residues" evidence="3">
    <location>
        <begin position="36"/>
        <end position="47"/>
    </location>
</feature>
<feature type="region of interest" description="Disordered" evidence="3">
    <location>
        <begin position="31"/>
        <end position="59"/>
    </location>
</feature>
<reference evidence="5" key="1">
    <citation type="submission" date="2016-10" db="EMBL/GenBank/DDBJ databases">
        <authorList>
            <person name="Varghese N."/>
            <person name="Submissions S."/>
        </authorList>
    </citation>
    <scope>NUCLEOTIDE SEQUENCE [LARGE SCALE GENOMIC DNA]</scope>
    <source>
        <strain evidence="5">CGMCC 1.6474</strain>
    </source>
</reference>
<dbReference type="EMBL" id="FOSV01000025">
    <property type="protein sequence ID" value="SFL80617.1"/>
    <property type="molecule type" value="Genomic_DNA"/>
</dbReference>
<proteinExistence type="inferred from homology"/>
<dbReference type="STRING" id="414703.SAMN04488125_12543"/>
<keyword evidence="2" id="KW-0560">Oxidoreductase</keyword>
<comment type="similarity">
    <text evidence="1">Belongs to the short-chain dehydrogenases/reductases (SDR) family.</text>
</comment>
<evidence type="ECO:0000313" key="5">
    <source>
        <dbReference type="Proteomes" id="UP000198804"/>
    </source>
</evidence>
<sequence length="59" mass="6191">MSCLEKRVVITGAGSGIGAATAKRFASEGASVVPNGRDRGKLDRRPSSEPGRFACRLSR</sequence>
<dbReference type="InterPro" id="IPR002347">
    <property type="entry name" value="SDR_fam"/>
</dbReference>
<accession>A0A1I4KQ92</accession>
<organism evidence="4 5">
    <name type="scientific">Methylorubrum salsuginis</name>
    <dbReference type="NCBI Taxonomy" id="414703"/>
    <lineage>
        <taxon>Bacteria</taxon>
        <taxon>Pseudomonadati</taxon>
        <taxon>Pseudomonadota</taxon>
        <taxon>Alphaproteobacteria</taxon>
        <taxon>Hyphomicrobiales</taxon>
        <taxon>Methylobacteriaceae</taxon>
        <taxon>Methylorubrum</taxon>
    </lineage>
</organism>
<dbReference type="InterPro" id="IPR036291">
    <property type="entry name" value="NAD(P)-bd_dom_sf"/>
</dbReference>
<evidence type="ECO:0000256" key="2">
    <source>
        <dbReference type="ARBA" id="ARBA00023002"/>
    </source>
</evidence>
<dbReference type="AlphaFoldDB" id="A0A1I4KQ92"/>
<evidence type="ECO:0000313" key="4">
    <source>
        <dbReference type="EMBL" id="SFL80617.1"/>
    </source>
</evidence>
<dbReference type="GO" id="GO:0016491">
    <property type="term" value="F:oxidoreductase activity"/>
    <property type="evidence" value="ECO:0007669"/>
    <property type="project" value="UniProtKB-KW"/>
</dbReference>
<dbReference type="Proteomes" id="UP000198804">
    <property type="component" value="Unassembled WGS sequence"/>
</dbReference>
<dbReference type="SUPFAM" id="SSF51735">
    <property type="entry name" value="NAD(P)-binding Rossmann-fold domains"/>
    <property type="match status" value="1"/>
</dbReference>
<keyword evidence="5" id="KW-1185">Reference proteome</keyword>
<evidence type="ECO:0000256" key="3">
    <source>
        <dbReference type="SAM" id="MobiDB-lite"/>
    </source>
</evidence>
<evidence type="ECO:0000256" key="1">
    <source>
        <dbReference type="ARBA" id="ARBA00006484"/>
    </source>
</evidence>